<sequence>MIAVAGGTGVVGTYVVDEVRRRGHQARVVSRSHGVDLATGAGLDSALQGADAVIDVSNVSTNSGRKAVAFFEAATGNLLAAGERAGIRHHVALSIVGIDRVDLPYYRGKVRQEDLVEAGRVPWTIVRATQFHEFPGQLIDRSPRPLALAPAMLSRPVAASEVAAVLVDAALGEPQGRTRDVAGPDQLLMSDLVRRVLAKRGERRLVVPLPLPGRMGRAVRAGGLLPQGEAVVGTQTWDDWLDRSA</sequence>
<accession>A0ABP7IRX3</accession>
<dbReference type="Gene3D" id="3.40.50.720">
    <property type="entry name" value="NAD(P)-binding Rossmann-like Domain"/>
    <property type="match status" value="1"/>
</dbReference>
<dbReference type="InterPro" id="IPR036291">
    <property type="entry name" value="NAD(P)-bd_dom_sf"/>
</dbReference>
<dbReference type="Proteomes" id="UP001501821">
    <property type="component" value="Unassembled WGS sequence"/>
</dbReference>
<protein>
    <submittedName>
        <fullName evidence="2">NAD(P)H-binding protein</fullName>
    </submittedName>
</protein>
<dbReference type="InterPro" id="IPR016040">
    <property type="entry name" value="NAD(P)-bd_dom"/>
</dbReference>
<evidence type="ECO:0000313" key="2">
    <source>
        <dbReference type="EMBL" id="GAA3825450.1"/>
    </source>
</evidence>
<comment type="caution">
    <text evidence="2">The sequence shown here is derived from an EMBL/GenBank/DDBJ whole genome shotgun (WGS) entry which is preliminary data.</text>
</comment>
<dbReference type="InterPro" id="IPR051207">
    <property type="entry name" value="ComplexI_NDUFA9_subunit"/>
</dbReference>
<gene>
    <name evidence="2" type="ORF">GCM10022242_28540</name>
</gene>
<name>A0ABP7IRX3_9ACTN</name>
<dbReference type="PANTHER" id="PTHR12126:SF11">
    <property type="entry name" value="NADH DEHYDROGENASE [UBIQUINONE] 1 ALPHA SUBCOMPLEX SUBUNIT 9, MITOCHONDRIAL"/>
    <property type="match status" value="1"/>
</dbReference>
<dbReference type="Pfam" id="PF13460">
    <property type="entry name" value="NAD_binding_10"/>
    <property type="match status" value="1"/>
</dbReference>
<keyword evidence="3" id="KW-1185">Reference proteome</keyword>
<dbReference type="EMBL" id="BAABAH010000010">
    <property type="protein sequence ID" value="GAA3825450.1"/>
    <property type="molecule type" value="Genomic_DNA"/>
</dbReference>
<evidence type="ECO:0000259" key="1">
    <source>
        <dbReference type="Pfam" id="PF13460"/>
    </source>
</evidence>
<proteinExistence type="predicted"/>
<organism evidence="2 3">
    <name type="scientific">Nocardioides panacisoli</name>
    <dbReference type="NCBI Taxonomy" id="627624"/>
    <lineage>
        <taxon>Bacteria</taxon>
        <taxon>Bacillati</taxon>
        <taxon>Actinomycetota</taxon>
        <taxon>Actinomycetes</taxon>
        <taxon>Propionibacteriales</taxon>
        <taxon>Nocardioidaceae</taxon>
        <taxon>Nocardioides</taxon>
    </lineage>
</organism>
<reference evidence="3" key="1">
    <citation type="journal article" date="2019" name="Int. J. Syst. Evol. Microbiol.">
        <title>The Global Catalogue of Microorganisms (GCM) 10K type strain sequencing project: providing services to taxonomists for standard genome sequencing and annotation.</title>
        <authorList>
            <consortium name="The Broad Institute Genomics Platform"/>
            <consortium name="The Broad Institute Genome Sequencing Center for Infectious Disease"/>
            <person name="Wu L."/>
            <person name="Ma J."/>
        </authorList>
    </citation>
    <scope>NUCLEOTIDE SEQUENCE [LARGE SCALE GENOMIC DNA]</scope>
    <source>
        <strain evidence="3">JCM 16953</strain>
    </source>
</reference>
<dbReference type="SUPFAM" id="SSF51735">
    <property type="entry name" value="NAD(P)-binding Rossmann-fold domains"/>
    <property type="match status" value="1"/>
</dbReference>
<feature type="domain" description="NAD(P)-binding" evidence="1">
    <location>
        <begin position="36"/>
        <end position="169"/>
    </location>
</feature>
<dbReference type="PANTHER" id="PTHR12126">
    <property type="entry name" value="NADH-UBIQUINONE OXIDOREDUCTASE 39 KDA SUBUNIT-RELATED"/>
    <property type="match status" value="1"/>
</dbReference>
<evidence type="ECO:0000313" key="3">
    <source>
        <dbReference type="Proteomes" id="UP001501821"/>
    </source>
</evidence>
<dbReference type="RefSeq" id="WP_344776566.1">
    <property type="nucleotide sequence ID" value="NZ_BAABAH010000010.1"/>
</dbReference>